<dbReference type="STRING" id="1317121.ATO11_05585"/>
<dbReference type="AlphaFoldDB" id="A0A0L1JT19"/>
<organism evidence="2 3">
    <name type="scientific">Pseudaestuariivita atlantica</name>
    <dbReference type="NCBI Taxonomy" id="1317121"/>
    <lineage>
        <taxon>Bacteria</taxon>
        <taxon>Pseudomonadati</taxon>
        <taxon>Pseudomonadota</taxon>
        <taxon>Alphaproteobacteria</taxon>
        <taxon>Rhodobacterales</taxon>
        <taxon>Paracoccaceae</taxon>
        <taxon>Pseudaestuariivita</taxon>
    </lineage>
</organism>
<dbReference type="InterPro" id="IPR043723">
    <property type="entry name" value="DUF5665"/>
</dbReference>
<evidence type="ECO:0000256" key="1">
    <source>
        <dbReference type="SAM" id="Phobius"/>
    </source>
</evidence>
<evidence type="ECO:0000313" key="3">
    <source>
        <dbReference type="Proteomes" id="UP000036938"/>
    </source>
</evidence>
<gene>
    <name evidence="2" type="ORF">ATO11_05585</name>
</gene>
<dbReference type="EMBL" id="AQQZ01000002">
    <property type="protein sequence ID" value="KNG94852.1"/>
    <property type="molecule type" value="Genomic_DNA"/>
</dbReference>
<keyword evidence="3" id="KW-1185">Reference proteome</keyword>
<evidence type="ECO:0000313" key="2">
    <source>
        <dbReference type="EMBL" id="KNG94852.1"/>
    </source>
</evidence>
<feature type="transmembrane region" description="Helical" evidence="1">
    <location>
        <begin position="49"/>
        <end position="70"/>
    </location>
</feature>
<keyword evidence="1" id="KW-1133">Transmembrane helix</keyword>
<proteinExistence type="predicted"/>
<keyword evidence="1" id="KW-0472">Membrane</keyword>
<protein>
    <submittedName>
        <fullName evidence="2">Uncharacterized protein</fullName>
    </submittedName>
</protein>
<reference evidence="2 3" key="1">
    <citation type="journal article" date="2015" name="Int. J. Syst. Evol. Microbiol.">
        <title>Aestuariivita atlantica sp. nov., isolated from deep sea sediment of the Atlantic Ocean.</title>
        <authorList>
            <person name="Li G."/>
            <person name="Lai Q."/>
            <person name="Du Y."/>
            <person name="Liu X."/>
            <person name="Sun F."/>
            <person name="Shao Z."/>
        </authorList>
    </citation>
    <scope>NUCLEOTIDE SEQUENCE [LARGE SCALE GENOMIC DNA]</scope>
    <source>
        <strain evidence="2 3">22II-S11-z3</strain>
    </source>
</reference>
<dbReference type="Pfam" id="PF18910">
    <property type="entry name" value="DUF5665"/>
    <property type="match status" value="1"/>
</dbReference>
<accession>A0A0L1JT19</accession>
<comment type="caution">
    <text evidence="2">The sequence shown here is derived from an EMBL/GenBank/DDBJ whole genome shotgun (WGS) entry which is preliminary data.</text>
</comment>
<keyword evidence="1" id="KW-0812">Transmembrane</keyword>
<dbReference type="RefSeq" id="WP_242601361.1">
    <property type="nucleotide sequence ID" value="NZ_AQQZ01000002.1"/>
</dbReference>
<name>A0A0L1JT19_9RHOB</name>
<dbReference type="Proteomes" id="UP000036938">
    <property type="component" value="Unassembled WGS sequence"/>
</dbReference>
<sequence>MTEQTPPPEYDPADVRRLANAAESLLQHRYIRLHDKPAKMLAYQFARGLAFGLGTVLGGGLLVSALVLVLSQVEVIPIIGDWATRLIDEIQTSP</sequence>